<dbReference type="OrthoDB" id="4463410at2759"/>
<sequence>MSKFGLQQAEFRSYNGSSDASLKYSTASFCKSLPCTLFYYWLMGSIDLAIMALSTQATRMITTFSRSRTISMPAEAIVFQMWGVRWFICAHFIVWQSSLPTCSSKGHILP</sequence>
<dbReference type="AlphaFoldDB" id="A0A395H7G0"/>
<accession>A0A395H7G0</accession>
<dbReference type="EMBL" id="KZ824426">
    <property type="protein sequence ID" value="RAL03881.1"/>
    <property type="molecule type" value="Genomic_DNA"/>
</dbReference>
<evidence type="ECO:0000313" key="1">
    <source>
        <dbReference type="EMBL" id="RAL03881.1"/>
    </source>
</evidence>
<gene>
    <name evidence="1" type="ORF">BO80DRAFT_273445</name>
</gene>
<dbReference type="RefSeq" id="XP_025578208.1">
    <property type="nucleotide sequence ID" value="XM_025714853.1"/>
</dbReference>
<dbReference type="Proteomes" id="UP000249402">
    <property type="component" value="Unassembled WGS sequence"/>
</dbReference>
<organism evidence="1 2">
    <name type="scientific">Aspergillus ibericus CBS 121593</name>
    <dbReference type="NCBI Taxonomy" id="1448316"/>
    <lineage>
        <taxon>Eukaryota</taxon>
        <taxon>Fungi</taxon>
        <taxon>Dikarya</taxon>
        <taxon>Ascomycota</taxon>
        <taxon>Pezizomycotina</taxon>
        <taxon>Eurotiomycetes</taxon>
        <taxon>Eurotiomycetidae</taxon>
        <taxon>Eurotiales</taxon>
        <taxon>Aspergillaceae</taxon>
        <taxon>Aspergillus</taxon>
        <taxon>Aspergillus subgen. Circumdati</taxon>
    </lineage>
</organism>
<proteinExistence type="predicted"/>
<evidence type="ECO:0000313" key="2">
    <source>
        <dbReference type="Proteomes" id="UP000249402"/>
    </source>
</evidence>
<keyword evidence="2" id="KW-1185">Reference proteome</keyword>
<dbReference type="VEuPathDB" id="FungiDB:BO80DRAFT_273445"/>
<reference evidence="1 2" key="1">
    <citation type="submission" date="2018-02" db="EMBL/GenBank/DDBJ databases">
        <title>The genomes of Aspergillus section Nigri reveals drivers in fungal speciation.</title>
        <authorList>
            <consortium name="DOE Joint Genome Institute"/>
            <person name="Vesth T.C."/>
            <person name="Nybo J."/>
            <person name="Theobald S."/>
            <person name="Brandl J."/>
            <person name="Frisvad J.C."/>
            <person name="Nielsen K.F."/>
            <person name="Lyhne E.K."/>
            <person name="Kogle M.E."/>
            <person name="Kuo A."/>
            <person name="Riley R."/>
            <person name="Clum A."/>
            <person name="Nolan M."/>
            <person name="Lipzen A."/>
            <person name="Salamov A."/>
            <person name="Henrissat B."/>
            <person name="Wiebenga A."/>
            <person name="De vries R.P."/>
            <person name="Grigoriev I.V."/>
            <person name="Mortensen U.H."/>
            <person name="Andersen M.R."/>
            <person name="Baker S.E."/>
        </authorList>
    </citation>
    <scope>NUCLEOTIDE SEQUENCE [LARGE SCALE GENOMIC DNA]</scope>
    <source>
        <strain evidence="1 2">CBS 121593</strain>
    </source>
</reference>
<name>A0A395H7G0_9EURO</name>
<protein>
    <submittedName>
        <fullName evidence="1">Uncharacterized protein</fullName>
    </submittedName>
</protein>
<dbReference type="GeneID" id="37219718"/>